<evidence type="ECO:0000256" key="6">
    <source>
        <dbReference type="ARBA" id="ARBA00022984"/>
    </source>
</evidence>
<evidence type="ECO:0000256" key="14">
    <source>
        <dbReference type="ARBA" id="ARBA00044770"/>
    </source>
</evidence>
<dbReference type="EMBL" id="LBZK01000042">
    <property type="protein sequence ID" value="KKR69571.1"/>
    <property type="molecule type" value="Genomic_DNA"/>
</dbReference>
<sequence length="307" mass="32958">MKDAGLTFSIGLLLILSGIVLKSIAPSVFPLQFVYLGVAIGAFWFFSQIDFDIISLFSKHLYIISIILLIITLIIGQKEKVDFKRLFTAILLLTLPVFLILIQPSLGVSALTVVGFCGVLISSNFNKKYILAGLATVLILIPVFWQVMAPYQRQRISTFINPSVDPLGAGYNSLQSTIAAGAGKITGRGLGRGVQTQLAFLPEKQTDFIFAAVSEEMGFVGAGIMLAATFVILFRLVAIVENSISPAARAYVSGFFLIYLLQVFIHVGMNLGMLPVTGLPFPLVSAGGSSLLATMIGLGIALGAYKR</sequence>
<keyword evidence="5" id="KW-0133">Cell shape</keyword>
<evidence type="ECO:0000256" key="15">
    <source>
        <dbReference type="ARBA" id="ARBA00049902"/>
    </source>
</evidence>
<dbReference type="GO" id="GO:0009252">
    <property type="term" value="P:peptidoglycan biosynthetic process"/>
    <property type="evidence" value="ECO:0007669"/>
    <property type="project" value="UniProtKB-KW"/>
</dbReference>
<proteinExistence type="inferred from homology"/>
<comment type="caution">
    <text evidence="17">The sequence shown here is derived from an EMBL/GenBank/DDBJ whole genome shotgun (WGS) entry which is preliminary data.</text>
</comment>
<comment type="catalytic activity">
    <reaction evidence="15">
        <text>[GlcNAc-(1-&gt;4)-Mur2Ac(oyl-L-Ala-gamma-D-Glu-L-Lys-D-Ala-D-Ala)](n)-di-trans,octa-cis-undecaprenyl diphosphate + beta-D-GlcNAc-(1-&gt;4)-Mur2Ac(oyl-L-Ala-gamma-D-Glu-L-Lys-D-Ala-D-Ala)-di-trans,octa-cis-undecaprenyl diphosphate = [GlcNAc-(1-&gt;4)-Mur2Ac(oyl-L-Ala-gamma-D-Glu-L-Lys-D-Ala-D-Ala)](n+1)-di-trans,octa-cis-undecaprenyl diphosphate + di-trans,octa-cis-undecaprenyl diphosphate + H(+)</text>
        <dbReference type="Rhea" id="RHEA:23708"/>
        <dbReference type="Rhea" id="RHEA-COMP:9602"/>
        <dbReference type="Rhea" id="RHEA-COMP:9603"/>
        <dbReference type="ChEBI" id="CHEBI:15378"/>
        <dbReference type="ChEBI" id="CHEBI:58405"/>
        <dbReference type="ChEBI" id="CHEBI:60033"/>
        <dbReference type="ChEBI" id="CHEBI:78435"/>
        <dbReference type="EC" id="2.4.99.28"/>
    </reaction>
</comment>
<keyword evidence="2" id="KW-0328">Glycosyltransferase</keyword>
<evidence type="ECO:0000256" key="3">
    <source>
        <dbReference type="ARBA" id="ARBA00022679"/>
    </source>
</evidence>
<keyword evidence="6" id="KW-0573">Peptidoglycan synthesis</keyword>
<protein>
    <recommendedName>
        <fullName evidence="12">Probable peptidoglycan glycosyltransferase FtsW</fullName>
        <ecNumber evidence="14">2.4.99.28</ecNumber>
    </recommendedName>
    <alternativeName>
        <fullName evidence="13">Cell division protein FtsW</fullName>
    </alternativeName>
    <alternativeName>
        <fullName evidence="10">Cell wall polymerase</fullName>
    </alternativeName>
    <alternativeName>
        <fullName evidence="9">Peptidoglycan polymerase</fullName>
    </alternativeName>
</protein>
<feature type="transmembrane region" description="Helical" evidence="16">
    <location>
        <begin position="32"/>
        <end position="49"/>
    </location>
</feature>
<evidence type="ECO:0000256" key="1">
    <source>
        <dbReference type="ARBA" id="ARBA00004141"/>
    </source>
</evidence>
<evidence type="ECO:0000256" key="13">
    <source>
        <dbReference type="ARBA" id="ARBA00041418"/>
    </source>
</evidence>
<feature type="transmembrane region" description="Helical" evidence="16">
    <location>
        <begin position="281"/>
        <end position="305"/>
    </location>
</feature>
<evidence type="ECO:0000256" key="11">
    <source>
        <dbReference type="ARBA" id="ARBA00038053"/>
    </source>
</evidence>
<feature type="transmembrane region" description="Helical" evidence="16">
    <location>
        <begin position="61"/>
        <end position="77"/>
    </location>
</feature>
<gene>
    <name evidence="17" type="ORF">UU12_C0042G0002</name>
</gene>
<feature type="transmembrane region" description="Helical" evidence="16">
    <location>
        <begin position="217"/>
        <end position="238"/>
    </location>
</feature>
<dbReference type="AlphaFoldDB" id="A0A0G0T4D2"/>
<evidence type="ECO:0000256" key="4">
    <source>
        <dbReference type="ARBA" id="ARBA00022692"/>
    </source>
</evidence>
<feature type="transmembrane region" description="Helical" evidence="16">
    <location>
        <begin position="89"/>
        <end position="122"/>
    </location>
</feature>
<dbReference type="GO" id="GO:0008955">
    <property type="term" value="F:peptidoglycan glycosyltransferase activity"/>
    <property type="evidence" value="ECO:0007669"/>
    <property type="project" value="UniProtKB-EC"/>
</dbReference>
<evidence type="ECO:0000256" key="5">
    <source>
        <dbReference type="ARBA" id="ARBA00022960"/>
    </source>
</evidence>
<dbReference type="GO" id="GO:0032153">
    <property type="term" value="C:cell division site"/>
    <property type="evidence" value="ECO:0007669"/>
    <property type="project" value="TreeGrafter"/>
</dbReference>
<dbReference type="PATRIC" id="fig|1618563.3.peg.682"/>
<evidence type="ECO:0000256" key="9">
    <source>
        <dbReference type="ARBA" id="ARBA00032370"/>
    </source>
</evidence>
<reference evidence="17 18" key="1">
    <citation type="journal article" date="2015" name="Nature">
        <title>rRNA introns, odd ribosomes, and small enigmatic genomes across a large radiation of phyla.</title>
        <authorList>
            <person name="Brown C.T."/>
            <person name="Hug L.A."/>
            <person name="Thomas B.C."/>
            <person name="Sharon I."/>
            <person name="Castelle C.J."/>
            <person name="Singh A."/>
            <person name="Wilkins M.J."/>
            <person name="Williams K.H."/>
            <person name="Banfield J.F."/>
        </authorList>
    </citation>
    <scope>NUCLEOTIDE SEQUENCE [LARGE SCALE GENOMIC DNA]</scope>
</reference>
<dbReference type="GO" id="GO:0051301">
    <property type="term" value="P:cell division"/>
    <property type="evidence" value="ECO:0007669"/>
    <property type="project" value="InterPro"/>
</dbReference>
<feature type="transmembrane region" description="Helical" evidence="16">
    <location>
        <begin position="250"/>
        <end position="269"/>
    </location>
</feature>
<dbReference type="STRING" id="1618563.UU12_C0042G0002"/>
<dbReference type="GO" id="GO:0015648">
    <property type="term" value="F:lipid-linked peptidoglycan transporter activity"/>
    <property type="evidence" value="ECO:0007669"/>
    <property type="project" value="TreeGrafter"/>
</dbReference>
<keyword evidence="4 16" id="KW-0812">Transmembrane</keyword>
<dbReference type="PANTHER" id="PTHR30474:SF2">
    <property type="entry name" value="PEPTIDOGLYCAN GLYCOSYLTRANSFERASE FTSW-RELATED"/>
    <property type="match status" value="1"/>
</dbReference>
<name>A0A0G0T4D2_9BACT</name>
<evidence type="ECO:0000256" key="16">
    <source>
        <dbReference type="SAM" id="Phobius"/>
    </source>
</evidence>
<evidence type="ECO:0000313" key="17">
    <source>
        <dbReference type="EMBL" id="KKR69571.1"/>
    </source>
</evidence>
<evidence type="ECO:0000256" key="10">
    <source>
        <dbReference type="ARBA" id="ARBA00033270"/>
    </source>
</evidence>
<feature type="transmembrane region" description="Helical" evidence="16">
    <location>
        <begin position="129"/>
        <end position="148"/>
    </location>
</feature>
<dbReference type="GO" id="GO:0005886">
    <property type="term" value="C:plasma membrane"/>
    <property type="evidence" value="ECO:0007669"/>
    <property type="project" value="TreeGrafter"/>
</dbReference>
<evidence type="ECO:0000256" key="8">
    <source>
        <dbReference type="ARBA" id="ARBA00023136"/>
    </source>
</evidence>
<keyword evidence="3" id="KW-0808">Transferase</keyword>
<keyword evidence="7 16" id="KW-1133">Transmembrane helix</keyword>
<evidence type="ECO:0000313" key="18">
    <source>
        <dbReference type="Proteomes" id="UP000034562"/>
    </source>
</evidence>
<organism evidence="17 18">
    <name type="scientific">Candidatus Woesebacteria bacterium GW2011_GWA2_40_7b</name>
    <dbReference type="NCBI Taxonomy" id="1618563"/>
    <lineage>
        <taxon>Bacteria</taxon>
        <taxon>Candidatus Woeseibacteriota</taxon>
    </lineage>
</organism>
<accession>A0A0G0T4D2</accession>
<dbReference type="Proteomes" id="UP000034562">
    <property type="component" value="Unassembled WGS sequence"/>
</dbReference>
<dbReference type="PANTHER" id="PTHR30474">
    <property type="entry name" value="CELL CYCLE PROTEIN"/>
    <property type="match status" value="1"/>
</dbReference>
<evidence type="ECO:0000256" key="12">
    <source>
        <dbReference type="ARBA" id="ARBA00041185"/>
    </source>
</evidence>
<evidence type="ECO:0000256" key="7">
    <source>
        <dbReference type="ARBA" id="ARBA00022989"/>
    </source>
</evidence>
<keyword evidence="8 16" id="KW-0472">Membrane</keyword>
<comment type="similarity">
    <text evidence="11">Belongs to the SEDS family. FtsW subfamily.</text>
</comment>
<dbReference type="Pfam" id="PF01098">
    <property type="entry name" value="FTSW_RODA_SPOVE"/>
    <property type="match status" value="1"/>
</dbReference>
<dbReference type="InterPro" id="IPR001182">
    <property type="entry name" value="FtsW/RodA"/>
</dbReference>
<evidence type="ECO:0000256" key="2">
    <source>
        <dbReference type="ARBA" id="ARBA00022676"/>
    </source>
</evidence>
<comment type="subcellular location">
    <subcellularLocation>
        <location evidence="1">Membrane</location>
        <topology evidence="1">Multi-pass membrane protein</topology>
    </subcellularLocation>
</comment>
<dbReference type="EC" id="2.4.99.28" evidence="14"/>
<dbReference type="GO" id="GO:0008360">
    <property type="term" value="P:regulation of cell shape"/>
    <property type="evidence" value="ECO:0007669"/>
    <property type="project" value="UniProtKB-KW"/>
</dbReference>